<protein>
    <submittedName>
        <fullName evidence="1">Uncharacterized protein</fullName>
    </submittedName>
</protein>
<evidence type="ECO:0000313" key="1">
    <source>
        <dbReference type="EMBL" id="WCZ35004.1"/>
    </source>
</evidence>
<dbReference type="Proteomes" id="UP001220577">
    <property type="component" value="Chromosome"/>
</dbReference>
<reference evidence="1 2" key="1">
    <citation type="submission" date="2020-10" db="EMBL/GenBank/DDBJ databases">
        <title>Complete genome sequence of Corynebacterium ihumii DSM 45751.</title>
        <authorList>
            <person name="Ruckert C."/>
            <person name="Albersmeier A."/>
            <person name="Busche T."/>
            <person name="Jaenicke S."/>
            <person name="Winkler A."/>
            <person name="Friethjonsson O.H."/>
            <person name="Hreggviethsson G.O."/>
            <person name="Lambert C."/>
            <person name="Badcock D."/>
            <person name="Bernaerts K."/>
            <person name="Anne J."/>
            <person name="Economou A."/>
            <person name="Kalinowski J."/>
        </authorList>
    </citation>
    <scope>NUCLEOTIDE SEQUENCE [LARGE SCALE GENOMIC DNA]</scope>
    <source>
        <strain evidence="1 2">DSM 45751</strain>
    </source>
</reference>
<dbReference type="RefSeq" id="WP_148363837.1">
    <property type="nucleotide sequence ID" value="NZ_CP063190.1"/>
</dbReference>
<name>A0ABY7UE96_9CORY</name>
<sequence length="280" mass="31471">MVEDRVHKVSLEMMASLVRSEARPNADLRLLVELDGVQFPILINRHPKSERLLVLYNGAVDRKRSSTGIVFQRSSWVGEFNATRIHFADPTILPFPDMSIGWGQLSKNAWAIPGYISILNLIRKDLNGIGASKTLHYGSSAGGFQAMMAACLDRGSTALVNNPQTDVTQFWPNAQAKLFRNVFEDDEVGTESLALYPWRFRCLDFFEREGYIPNLRIASNIASEKDFRGHLLPFVEGLGRVNDSGNKVSIDAYWNRRQAHNPLGRNATIQLVNRELAQLA</sequence>
<organism evidence="1 2">
    <name type="scientific">Corynebacterium ihumii</name>
    <dbReference type="NCBI Taxonomy" id="1232427"/>
    <lineage>
        <taxon>Bacteria</taxon>
        <taxon>Bacillati</taxon>
        <taxon>Actinomycetota</taxon>
        <taxon>Actinomycetes</taxon>
        <taxon>Mycobacteriales</taxon>
        <taxon>Corynebacteriaceae</taxon>
        <taxon>Corynebacterium</taxon>
    </lineage>
</organism>
<evidence type="ECO:0000313" key="2">
    <source>
        <dbReference type="Proteomes" id="UP001220577"/>
    </source>
</evidence>
<keyword evidence="2" id="KW-1185">Reference proteome</keyword>
<gene>
    <name evidence="1" type="ORF">CIHUM_07965</name>
</gene>
<dbReference type="EMBL" id="CP063190">
    <property type="protein sequence ID" value="WCZ35004.1"/>
    <property type="molecule type" value="Genomic_DNA"/>
</dbReference>
<accession>A0ABY7UE96</accession>
<proteinExistence type="predicted"/>